<dbReference type="EMBL" id="CP096115">
    <property type="protein sequence ID" value="UUX92710.1"/>
    <property type="molecule type" value="Genomic_DNA"/>
</dbReference>
<dbReference type="PANTHER" id="PTHR42794">
    <property type="entry name" value="HEMIN IMPORT ATP-BINDING PROTEIN HMUV"/>
    <property type="match status" value="1"/>
</dbReference>
<evidence type="ECO:0000256" key="7">
    <source>
        <dbReference type="ARBA" id="ARBA00073649"/>
    </source>
</evidence>
<dbReference type="Pfam" id="PF00005">
    <property type="entry name" value="ABC_tran"/>
    <property type="match status" value="1"/>
</dbReference>
<dbReference type="KEGG" id="mend:L6E24_00865"/>
<keyword evidence="2" id="KW-0547">Nucleotide-binding</keyword>
<dbReference type="GeneID" id="74306202"/>
<sequence length="405" mass="43407">MIIVDDISSGYGGDDIIRDISFSPGDGEFVGIIGPNGSGKSTLLKSIAGILNLSCGIVKIDELDVSKVSPKDMAKTLGVVPQETAISFDYSVFDIVMMGRHAYIGRFSQESAEDIDIVNHAIDTCNLRHLAERSVNEISGGERQRVIIARALAQQPKVLLLDEATSHLDINHQMEILNLIKDLSGVTKIGVFHDLNLASQYCDRLILLNNGKVCSSGLPNEVITQKNLSEFYGINAVVAVNPITKKPKIVSLIESGDKSAEKLNIHIISGGGSGCEIMYALYECGHILTAGILSIDDSDYYAAKSLGIDVLSVMPFSPPDNAMLCKLSEIISEADAVVIAGMCVGDGNIVNIDVLTENQDIPVYVVGEFSDFTSGGKLNDTLSKIKKRIHYAGDLSGLSSEISGR</sequence>
<dbReference type="AlphaFoldDB" id="A0A9E7PMQ9"/>
<evidence type="ECO:0000256" key="2">
    <source>
        <dbReference type="ARBA" id="ARBA00022741"/>
    </source>
</evidence>
<evidence type="ECO:0000256" key="3">
    <source>
        <dbReference type="ARBA" id="ARBA00022840"/>
    </source>
</evidence>
<evidence type="ECO:0000256" key="5">
    <source>
        <dbReference type="ARBA" id="ARBA00058960"/>
    </source>
</evidence>
<evidence type="ECO:0000256" key="4">
    <source>
        <dbReference type="ARBA" id="ARBA00050590"/>
    </source>
</evidence>
<dbReference type="EC" id="7.6.2.8" evidence="6"/>
<keyword evidence="3 10" id="KW-0067">ATP-binding</keyword>
<dbReference type="GO" id="GO:0015420">
    <property type="term" value="F:ABC-type vitamin B12 transporter activity"/>
    <property type="evidence" value="ECO:0007669"/>
    <property type="project" value="UniProtKB-EC"/>
</dbReference>
<dbReference type="Proteomes" id="UP001060368">
    <property type="component" value="Chromosome"/>
</dbReference>
<dbReference type="GO" id="GO:0005524">
    <property type="term" value="F:ATP binding"/>
    <property type="evidence" value="ECO:0007669"/>
    <property type="project" value="UniProtKB-KW"/>
</dbReference>
<protein>
    <recommendedName>
        <fullName evidence="7">Cobalamin import ATP-binding protein BtuD</fullName>
        <ecNumber evidence="6">7.6.2.8</ecNumber>
    </recommendedName>
    <alternativeName>
        <fullName evidence="8">Vitamin B12-transporting ATPase</fullName>
    </alternativeName>
</protein>
<dbReference type="Gene3D" id="3.40.50.300">
    <property type="entry name" value="P-loop containing nucleotide triphosphate hydrolases"/>
    <property type="match status" value="1"/>
</dbReference>
<evidence type="ECO:0000256" key="6">
    <source>
        <dbReference type="ARBA" id="ARBA00066387"/>
    </source>
</evidence>
<comment type="catalytic activity">
    <reaction evidence="4">
        <text>an R-cob(III)alamin(out) + ATP + H2O = an R-cob(III)alamin(in) + ADP + phosphate + H(+)</text>
        <dbReference type="Rhea" id="RHEA:17873"/>
        <dbReference type="ChEBI" id="CHEBI:15377"/>
        <dbReference type="ChEBI" id="CHEBI:15378"/>
        <dbReference type="ChEBI" id="CHEBI:30616"/>
        <dbReference type="ChEBI" id="CHEBI:43474"/>
        <dbReference type="ChEBI" id="CHEBI:140785"/>
        <dbReference type="ChEBI" id="CHEBI:456216"/>
        <dbReference type="EC" id="7.6.2.8"/>
    </reaction>
</comment>
<accession>A0A9E7PMQ9</accession>
<proteinExistence type="predicted"/>
<keyword evidence="11" id="KW-1185">Reference proteome</keyword>
<dbReference type="PROSITE" id="PS00211">
    <property type="entry name" value="ABC_TRANSPORTER_1"/>
    <property type="match status" value="1"/>
</dbReference>
<evidence type="ECO:0000259" key="9">
    <source>
        <dbReference type="PROSITE" id="PS50893"/>
    </source>
</evidence>
<dbReference type="SMART" id="SM00382">
    <property type="entry name" value="AAA"/>
    <property type="match status" value="1"/>
</dbReference>
<dbReference type="GO" id="GO:0016887">
    <property type="term" value="F:ATP hydrolysis activity"/>
    <property type="evidence" value="ECO:0007669"/>
    <property type="project" value="InterPro"/>
</dbReference>
<dbReference type="InterPro" id="IPR017871">
    <property type="entry name" value="ABC_transporter-like_CS"/>
</dbReference>
<organism evidence="10 11">
    <name type="scientific">Methanoplanus endosymbiosus</name>
    <dbReference type="NCBI Taxonomy" id="33865"/>
    <lineage>
        <taxon>Archaea</taxon>
        <taxon>Methanobacteriati</taxon>
        <taxon>Methanobacteriota</taxon>
        <taxon>Stenosarchaea group</taxon>
        <taxon>Methanomicrobia</taxon>
        <taxon>Methanomicrobiales</taxon>
        <taxon>Methanomicrobiaceae</taxon>
        <taxon>Methanoplanus</taxon>
    </lineage>
</organism>
<keyword evidence="1" id="KW-0813">Transport</keyword>
<dbReference type="RefSeq" id="WP_257742854.1">
    <property type="nucleotide sequence ID" value="NZ_CP096115.1"/>
</dbReference>
<evidence type="ECO:0000256" key="1">
    <source>
        <dbReference type="ARBA" id="ARBA00022448"/>
    </source>
</evidence>
<dbReference type="FunFam" id="3.40.50.300:FF:000134">
    <property type="entry name" value="Iron-enterobactin ABC transporter ATP-binding protein"/>
    <property type="match status" value="1"/>
</dbReference>
<name>A0A9E7PMQ9_9EURY</name>
<dbReference type="InterPro" id="IPR027417">
    <property type="entry name" value="P-loop_NTPase"/>
</dbReference>
<dbReference type="PANTHER" id="PTHR42794:SF2">
    <property type="entry name" value="ABC TRANSPORTER ATP-BINDING PROTEIN"/>
    <property type="match status" value="1"/>
</dbReference>
<dbReference type="InterPro" id="IPR003593">
    <property type="entry name" value="AAA+_ATPase"/>
</dbReference>
<comment type="function">
    <text evidence="5">Required for corrinoid utilization. Probably part of the ABC transporter complex BtuCDF involved in cobalamin (vitamin B12) import. Probably responsible for energy coupling to the transport system.</text>
</comment>
<evidence type="ECO:0000313" key="10">
    <source>
        <dbReference type="EMBL" id="UUX92710.1"/>
    </source>
</evidence>
<dbReference type="InterPro" id="IPR003439">
    <property type="entry name" value="ABC_transporter-like_ATP-bd"/>
</dbReference>
<feature type="domain" description="ABC transporter" evidence="9">
    <location>
        <begin position="2"/>
        <end position="235"/>
    </location>
</feature>
<gene>
    <name evidence="10" type="ORF">L6E24_00865</name>
</gene>
<dbReference type="CDD" id="cd03214">
    <property type="entry name" value="ABC_Iron-Siderophores_B12_Hemin"/>
    <property type="match status" value="1"/>
</dbReference>
<reference evidence="10" key="1">
    <citation type="submission" date="2022-04" db="EMBL/GenBank/DDBJ databases">
        <title>Complete genome of Methanoplanus endosymbiosus DSM 3599.</title>
        <authorList>
            <person name="Chen S.-C."/>
            <person name="You Y.-T."/>
            <person name="Zhou Y.-Z."/>
            <person name="Lai M.-C."/>
        </authorList>
    </citation>
    <scope>NUCLEOTIDE SEQUENCE</scope>
    <source>
        <strain evidence="10">DSM 3599</strain>
    </source>
</reference>
<dbReference type="PROSITE" id="PS50893">
    <property type="entry name" value="ABC_TRANSPORTER_2"/>
    <property type="match status" value="1"/>
</dbReference>
<evidence type="ECO:0000313" key="11">
    <source>
        <dbReference type="Proteomes" id="UP001060368"/>
    </source>
</evidence>
<evidence type="ECO:0000256" key="8">
    <source>
        <dbReference type="ARBA" id="ARBA00077139"/>
    </source>
</evidence>
<dbReference type="SUPFAM" id="SSF52540">
    <property type="entry name" value="P-loop containing nucleoside triphosphate hydrolases"/>
    <property type="match status" value="1"/>
</dbReference>